<dbReference type="InterPro" id="IPR044861">
    <property type="entry name" value="IPNS-like_FE2OG_OXY"/>
</dbReference>
<keyword evidence="7 14" id="KW-0408">Iron</keyword>
<dbReference type="SMR" id="A0A5J6DUZ6"/>
<comment type="catalytic activity">
    <reaction evidence="12">
        <text>1-aminocyclopropane-1-carboxylate + L-ascorbate + O2 = ethene + L-dehydroascorbate + hydrogen cyanide + CO2 + 2 H2O</text>
        <dbReference type="Rhea" id="RHEA:23640"/>
        <dbReference type="ChEBI" id="CHEBI:15377"/>
        <dbReference type="ChEBI" id="CHEBI:15379"/>
        <dbReference type="ChEBI" id="CHEBI:16526"/>
        <dbReference type="ChEBI" id="CHEBI:18153"/>
        <dbReference type="ChEBI" id="CHEBI:18407"/>
        <dbReference type="ChEBI" id="CHEBI:38290"/>
        <dbReference type="ChEBI" id="CHEBI:58360"/>
        <dbReference type="ChEBI" id="CHEBI:58539"/>
        <dbReference type="EC" id="1.14.17.4"/>
    </reaction>
</comment>
<evidence type="ECO:0000256" key="10">
    <source>
        <dbReference type="ARBA" id="ARBA00039090"/>
    </source>
</evidence>
<evidence type="ECO:0000256" key="1">
    <source>
        <dbReference type="ARBA" id="ARBA00001962"/>
    </source>
</evidence>
<dbReference type="GO" id="GO:0009693">
    <property type="term" value="P:ethylene biosynthetic process"/>
    <property type="evidence" value="ECO:0007669"/>
    <property type="project" value="UniProtKB-KW"/>
</dbReference>
<evidence type="ECO:0000259" key="15">
    <source>
        <dbReference type="PROSITE" id="PS51471"/>
    </source>
</evidence>
<dbReference type="AlphaFoldDB" id="A0A5J6DUZ6"/>
<keyword evidence="6 14" id="KW-0560">Oxidoreductase</keyword>
<name>A0A5J6DUZ6_MAIZE</name>
<evidence type="ECO:0000313" key="16">
    <source>
        <dbReference type="EMBL" id="QES95538.1"/>
    </source>
</evidence>
<comment type="similarity">
    <text evidence="2 14">Belongs to the iron/ascorbate-dependent oxidoreductase family.</text>
</comment>
<dbReference type="GO" id="GO:0031418">
    <property type="term" value="F:L-ascorbic acid binding"/>
    <property type="evidence" value="ECO:0007669"/>
    <property type="project" value="UniProtKB-KW"/>
</dbReference>
<dbReference type="Pfam" id="PF03171">
    <property type="entry name" value="2OG-FeII_Oxy"/>
    <property type="match status" value="1"/>
</dbReference>
<dbReference type="ExpressionAtlas" id="A0A5J6DUZ6">
    <property type="expression patterns" value="baseline and differential"/>
</dbReference>
<dbReference type="Gene3D" id="2.60.120.330">
    <property type="entry name" value="B-lactam Antibiotic, Isopenicillin N Synthase, Chain"/>
    <property type="match status" value="1"/>
</dbReference>
<keyword evidence="3" id="KW-0266">Ethylene biosynthesis</keyword>
<sequence>MPSPSSSHQLASLPYSNCLHTTLPSSRARIRSIPNSNNNITTMVVPVIDFSKLDGAERAETLAQIANGCEEWGFFQLVNHGIPLELLERVKKVCSDCYRLREAGFKASEPVRTLEALVDAERRGEVVAPVDDMDWEDIFYIHDGCQWPSDPPAFKETMREYRAELRKLAERVIEAMDENLGLARGTIKDAFTGGSRHDPFFGTKVSHYPPCPRPDLITGLRAHTDAGGVILLFQDDKVGGLEVLKDGEWTDVQPLEGAIVVNTGDQIEVLSNGRYRSAWHRVLPMRDGNRRSIASFYNPANEATISPAAVQASGGDAYPKYLFGDYMDVYVKQKFQAKEPRFEAVKTGAPKSSPAA</sequence>
<dbReference type="InterPro" id="IPR050295">
    <property type="entry name" value="Plant_2OG-oxidoreductases"/>
</dbReference>
<evidence type="ECO:0000256" key="11">
    <source>
        <dbReference type="ARBA" id="ARBA00041616"/>
    </source>
</evidence>
<dbReference type="InterPro" id="IPR027443">
    <property type="entry name" value="IPNS-like_sf"/>
</dbReference>
<protein>
    <recommendedName>
        <fullName evidence="13">1-aminocyclopropane-1-carboxylate oxidase</fullName>
        <ecNumber evidence="10">1.14.17.4</ecNumber>
    </recommendedName>
    <alternativeName>
        <fullName evidence="11">Ethylene-forming enzyme</fullName>
    </alternativeName>
</protein>
<evidence type="ECO:0000256" key="6">
    <source>
        <dbReference type="ARBA" id="ARBA00023002"/>
    </source>
</evidence>
<organism evidence="16">
    <name type="scientific">Zea mays</name>
    <name type="common">Maize</name>
    <dbReference type="NCBI Taxonomy" id="4577"/>
    <lineage>
        <taxon>Eukaryota</taxon>
        <taxon>Viridiplantae</taxon>
        <taxon>Streptophyta</taxon>
        <taxon>Embryophyta</taxon>
        <taxon>Tracheophyta</taxon>
        <taxon>Spermatophyta</taxon>
        <taxon>Magnoliopsida</taxon>
        <taxon>Liliopsida</taxon>
        <taxon>Poales</taxon>
        <taxon>Poaceae</taxon>
        <taxon>PACMAD clade</taxon>
        <taxon>Panicoideae</taxon>
        <taxon>Andropogonodae</taxon>
        <taxon>Andropogoneae</taxon>
        <taxon>Tripsacinae</taxon>
        <taxon>Zea</taxon>
    </lineage>
</organism>
<gene>
    <name evidence="16" type="primary">ACO</name>
</gene>
<dbReference type="Pfam" id="PF14226">
    <property type="entry name" value="DIOX_N"/>
    <property type="match status" value="1"/>
</dbReference>
<evidence type="ECO:0000256" key="3">
    <source>
        <dbReference type="ARBA" id="ARBA00022666"/>
    </source>
</evidence>
<dbReference type="GO" id="GO:0009815">
    <property type="term" value="F:1-aminocyclopropane-1-carboxylate oxidase activity"/>
    <property type="evidence" value="ECO:0007669"/>
    <property type="project" value="UniProtKB-EC"/>
</dbReference>
<dbReference type="EMBL" id="MK600519">
    <property type="protein sequence ID" value="QES95538.1"/>
    <property type="molecule type" value="mRNA"/>
</dbReference>
<dbReference type="GO" id="GO:0046872">
    <property type="term" value="F:metal ion binding"/>
    <property type="evidence" value="ECO:0007669"/>
    <property type="project" value="UniProtKB-KW"/>
</dbReference>
<dbReference type="GO" id="GO:0009835">
    <property type="term" value="P:fruit ripening"/>
    <property type="evidence" value="ECO:0007669"/>
    <property type="project" value="UniProtKB-KW"/>
</dbReference>
<evidence type="ECO:0000256" key="13">
    <source>
        <dbReference type="ARBA" id="ARBA00069667"/>
    </source>
</evidence>
<comment type="cofactor">
    <cofactor evidence="1">
        <name>Fe cation</name>
        <dbReference type="ChEBI" id="CHEBI:24875"/>
    </cofactor>
</comment>
<keyword evidence="4 14" id="KW-0479">Metal-binding</keyword>
<reference evidence="16" key="1">
    <citation type="submission" date="2019-03" db="EMBL/GenBank/DDBJ databases">
        <authorList>
            <person name="Yang L."/>
            <person name="Zhang Y."/>
        </authorList>
    </citation>
    <scope>NUCLEOTIDE SEQUENCE</scope>
</reference>
<dbReference type="PROSITE" id="PS51471">
    <property type="entry name" value="FE2OG_OXY"/>
    <property type="match status" value="1"/>
</dbReference>
<evidence type="ECO:0000256" key="8">
    <source>
        <dbReference type="ARBA" id="ARBA00033478"/>
    </source>
</evidence>
<accession>A0A5J6DUZ6</accession>
<dbReference type="PANTHER" id="PTHR47991">
    <property type="entry name" value="OXOGLUTARATE/IRON-DEPENDENT DIOXYGENASE"/>
    <property type="match status" value="1"/>
</dbReference>
<comment type="pathway">
    <text evidence="9">Alkene biosynthesis; ethylene biosynthesis via S-adenosyl-L-methionine; ethylene from S-adenosyl-L-methionine: step 2/2.</text>
</comment>
<dbReference type="FunFam" id="2.60.120.330:FF:000010">
    <property type="entry name" value="1-aminocyclopropane-1-carboxylate oxidase 1"/>
    <property type="match status" value="1"/>
</dbReference>
<feature type="domain" description="Fe2OG dioxygenase" evidence="15">
    <location>
        <begin position="199"/>
        <end position="299"/>
    </location>
</feature>
<keyword evidence="8" id="KW-0292">Fruit ripening</keyword>
<evidence type="ECO:0000256" key="12">
    <source>
        <dbReference type="ARBA" id="ARBA00050579"/>
    </source>
</evidence>
<dbReference type="InterPro" id="IPR005123">
    <property type="entry name" value="Oxoglu/Fe-dep_dioxygenase_dom"/>
</dbReference>
<evidence type="ECO:0000256" key="14">
    <source>
        <dbReference type="RuleBase" id="RU003682"/>
    </source>
</evidence>
<dbReference type="EC" id="1.14.17.4" evidence="10"/>
<proteinExistence type="evidence at transcript level"/>
<evidence type="ECO:0000256" key="7">
    <source>
        <dbReference type="ARBA" id="ARBA00023004"/>
    </source>
</evidence>
<keyword evidence="5" id="KW-0847">Vitamin C</keyword>
<evidence type="ECO:0000256" key="2">
    <source>
        <dbReference type="ARBA" id="ARBA00008056"/>
    </source>
</evidence>
<evidence type="ECO:0000256" key="9">
    <source>
        <dbReference type="ARBA" id="ARBA00037892"/>
    </source>
</evidence>
<dbReference type="InterPro" id="IPR026992">
    <property type="entry name" value="DIOX_N"/>
</dbReference>
<evidence type="ECO:0000256" key="4">
    <source>
        <dbReference type="ARBA" id="ARBA00022723"/>
    </source>
</evidence>
<evidence type="ECO:0000256" key="5">
    <source>
        <dbReference type="ARBA" id="ARBA00022896"/>
    </source>
</evidence>
<dbReference type="SUPFAM" id="SSF51197">
    <property type="entry name" value="Clavaminate synthase-like"/>
    <property type="match status" value="1"/>
</dbReference>